<name>A0ABD6CVG7_9EURY</name>
<accession>A0ABD6CVG7</accession>
<dbReference type="EMBL" id="JBHUDL010000003">
    <property type="protein sequence ID" value="MFD1632275.1"/>
    <property type="molecule type" value="Genomic_DNA"/>
</dbReference>
<proteinExistence type="predicted"/>
<evidence type="ECO:0000313" key="1">
    <source>
        <dbReference type="EMBL" id="MFD1632275.1"/>
    </source>
</evidence>
<keyword evidence="2" id="KW-1185">Reference proteome</keyword>
<evidence type="ECO:0000313" key="2">
    <source>
        <dbReference type="Proteomes" id="UP001597075"/>
    </source>
</evidence>
<organism evidence="1 2">
    <name type="scientific">Haloplanus ruber</name>
    <dbReference type="NCBI Taxonomy" id="869892"/>
    <lineage>
        <taxon>Archaea</taxon>
        <taxon>Methanobacteriati</taxon>
        <taxon>Methanobacteriota</taxon>
        <taxon>Stenosarchaea group</taxon>
        <taxon>Halobacteria</taxon>
        <taxon>Halobacteriales</taxon>
        <taxon>Haloferacaceae</taxon>
        <taxon>Haloplanus</taxon>
    </lineage>
</organism>
<gene>
    <name evidence="1" type="ORF">ACFSBJ_00735</name>
</gene>
<sequence>MRDIVIPILIKDHGRRTSEVGTAGTEATRGITTQISARLPISTEIRGVKYEPPLGCNAKGEGDGALGLTRIGYADRG</sequence>
<dbReference type="Proteomes" id="UP001597075">
    <property type="component" value="Unassembled WGS sequence"/>
</dbReference>
<comment type="caution">
    <text evidence="1">The sequence shown here is derived from an EMBL/GenBank/DDBJ whole genome shotgun (WGS) entry which is preliminary data.</text>
</comment>
<protein>
    <submittedName>
        <fullName evidence="1">Uncharacterized protein</fullName>
    </submittedName>
</protein>
<reference evidence="1 2" key="1">
    <citation type="journal article" date="2019" name="Int. J. Syst. Evol. Microbiol.">
        <title>The Global Catalogue of Microorganisms (GCM) 10K type strain sequencing project: providing services to taxonomists for standard genome sequencing and annotation.</title>
        <authorList>
            <consortium name="The Broad Institute Genomics Platform"/>
            <consortium name="The Broad Institute Genome Sequencing Center for Infectious Disease"/>
            <person name="Wu L."/>
            <person name="Ma J."/>
        </authorList>
    </citation>
    <scope>NUCLEOTIDE SEQUENCE [LARGE SCALE GENOMIC DNA]</scope>
    <source>
        <strain evidence="1 2">CGMCC 1.10594</strain>
    </source>
</reference>
<dbReference type="AlphaFoldDB" id="A0ABD6CVG7"/>